<accession>D6PBG2</accession>
<feature type="transmembrane region" description="Helical" evidence="1">
    <location>
        <begin position="232"/>
        <end position="254"/>
    </location>
</feature>
<sequence>MDLENLGNLEDSFTIHVTESPSWASVTTSSEVYTVSESDTQTAIPIMITIDEGSDALQTGSLEIEVRSGGVTHDAVTRDIQVAPVIDWALIATQDGRDGDNVIISITIRNEGNDFDGVMVALDMDVDAVFGLIPPEDALHSEAEHIRYFECRDVDEGMNMTFQAYSSVPEGFTGNGTATLELTVQSIRDPQQNFSTSTNIDYTAVIQNPIEKEGTSAIAVAFEKSLIFLLEWNGLVMTVVVVAIGSILLNQALVRRQKDLERMKRENAPETESVETVSDWTKRFSERSTGAQENVISPAVKSDAFVESFRSKSKRSVESPKMVDQGKLSQASDILDRHEEEENIAVADNLVLELLDEDESTDTVFDLDL</sequence>
<proteinExistence type="predicted"/>
<keyword evidence="1" id="KW-1133">Transmembrane helix</keyword>
<keyword evidence="1" id="KW-0812">Transmembrane</keyword>
<evidence type="ECO:0000256" key="1">
    <source>
        <dbReference type="SAM" id="Phobius"/>
    </source>
</evidence>
<evidence type="ECO:0000313" key="2">
    <source>
        <dbReference type="EMBL" id="ADD93063.1"/>
    </source>
</evidence>
<reference evidence="2" key="1">
    <citation type="journal article" date="2010" name="ISME J.">
        <title>Metagenome of the Mediterranean deep chlorophyll maximum studied by direct and fosmid library 454 pyrosequencing.</title>
        <authorList>
            <person name="Ghai R."/>
            <person name="Martin-Cuadrado A.B."/>
            <person name="Molto A.G."/>
            <person name="Heredia I.G."/>
            <person name="Cabrera R."/>
            <person name="Martin J."/>
            <person name="Verdu M."/>
            <person name="Deschamps P."/>
            <person name="Moreira D."/>
            <person name="Lopez-Garcia P."/>
            <person name="Mira A."/>
            <person name="Rodriguez-Valera F."/>
        </authorList>
    </citation>
    <scope>NUCLEOTIDE SEQUENCE</scope>
</reference>
<organism evidence="2">
    <name type="scientific">uncultured archaeon MedDCM-OCT-S05-C10</name>
    <dbReference type="NCBI Taxonomy" id="743088"/>
    <lineage>
        <taxon>Archaea</taxon>
        <taxon>environmental samples</taxon>
    </lineage>
</organism>
<keyword evidence="1" id="KW-0472">Membrane</keyword>
<name>D6PBG2_9ARCH</name>
<dbReference type="EMBL" id="GU942962">
    <property type="protein sequence ID" value="ADD93063.1"/>
    <property type="molecule type" value="Genomic_DNA"/>
</dbReference>
<protein>
    <submittedName>
        <fullName evidence="2">Uncharacterized protein</fullName>
    </submittedName>
</protein>
<dbReference type="AlphaFoldDB" id="D6PBG2"/>